<evidence type="ECO:0000256" key="5">
    <source>
        <dbReference type="ARBA" id="ARBA00023136"/>
    </source>
</evidence>
<keyword evidence="4" id="KW-0732">Signal</keyword>
<dbReference type="Pfam" id="PF02608">
    <property type="entry name" value="Bmp"/>
    <property type="match status" value="1"/>
</dbReference>
<protein>
    <submittedName>
        <fullName evidence="8">Basic membrane protein A</fullName>
    </submittedName>
</protein>
<organism evidence="8 9">
    <name type="scientific">Kineococcus xinjiangensis</name>
    <dbReference type="NCBI Taxonomy" id="512762"/>
    <lineage>
        <taxon>Bacteria</taxon>
        <taxon>Bacillati</taxon>
        <taxon>Actinomycetota</taxon>
        <taxon>Actinomycetes</taxon>
        <taxon>Kineosporiales</taxon>
        <taxon>Kineosporiaceae</taxon>
        <taxon>Kineococcus</taxon>
    </lineage>
</organism>
<keyword evidence="3" id="KW-1003">Cell membrane</keyword>
<dbReference type="AlphaFoldDB" id="A0A2S6ITU7"/>
<dbReference type="SUPFAM" id="SSF53822">
    <property type="entry name" value="Periplasmic binding protein-like I"/>
    <property type="match status" value="1"/>
</dbReference>
<dbReference type="CDD" id="cd06354">
    <property type="entry name" value="PBP1_PrnA-like"/>
    <property type="match status" value="1"/>
</dbReference>
<evidence type="ECO:0000256" key="3">
    <source>
        <dbReference type="ARBA" id="ARBA00022475"/>
    </source>
</evidence>
<proteinExistence type="inferred from homology"/>
<comment type="subcellular location">
    <subcellularLocation>
        <location evidence="1">Cell membrane</location>
        <topology evidence="1">Lipid-anchor</topology>
    </subcellularLocation>
</comment>
<sequence>MTKTFARAAAVGAAALLLASCGERPDEGAGATPGATGGAAEEKFSACMVLDVGGVDDRSFNQSSWAGLQAAQKANPDIEISHVPSTDDAAYVPNLQAQVSKGCNTVIAVGGLMTDAVEEVATANPDQQFAQIDAAPAADNVYGMQFNTAEGGFLAGYLSAGMTKTGKVGTWGGLNIPPVTAYMDGFWEGVQHHNKEKGTDVQVLGWDETTQQGSFSEDFLDQAKGRSITETLISQGADIVLPVAGQSGLGAGAAAEAAKAEGKDVKLIWVDTDGCESAAQYCPFFLTSVTKNLSGAVEEYTTAAAGGEFPEGQYLGTLENEGTGIAPFHEFDSQVPAELKADLDKVKAGIIDGSITITSQSQPKE</sequence>
<comment type="similarity">
    <text evidence="2">Belongs to the BMP lipoprotein family.</text>
</comment>
<accession>A0A2S6ITU7</accession>
<dbReference type="InterPro" id="IPR028082">
    <property type="entry name" value="Peripla_BP_I"/>
</dbReference>
<evidence type="ECO:0000256" key="1">
    <source>
        <dbReference type="ARBA" id="ARBA00004193"/>
    </source>
</evidence>
<feature type="domain" description="ABC transporter substrate-binding protein PnrA-like" evidence="7">
    <location>
        <begin position="46"/>
        <end position="315"/>
    </location>
</feature>
<dbReference type="EMBL" id="PTJD01000003">
    <property type="protein sequence ID" value="PPK97674.1"/>
    <property type="molecule type" value="Genomic_DNA"/>
</dbReference>
<evidence type="ECO:0000259" key="7">
    <source>
        <dbReference type="Pfam" id="PF02608"/>
    </source>
</evidence>
<reference evidence="8 9" key="1">
    <citation type="submission" date="2018-02" db="EMBL/GenBank/DDBJ databases">
        <title>Genomic Encyclopedia of Archaeal and Bacterial Type Strains, Phase II (KMG-II): from individual species to whole genera.</title>
        <authorList>
            <person name="Goeker M."/>
        </authorList>
    </citation>
    <scope>NUCLEOTIDE SEQUENCE [LARGE SCALE GENOMIC DNA]</scope>
    <source>
        <strain evidence="8 9">DSM 22857</strain>
    </source>
</reference>
<evidence type="ECO:0000256" key="2">
    <source>
        <dbReference type="ARBA" id="ARBA00008610"/>
    </source>
</evidence>
<dbReference type="InterPro" id="IPR003760">
    <property type="entry name" value="PnrA-like"/>
</dbReference>
<dbReference type="PROSITE" id="PS51257">
    <property type="entry name" value="PROKAR_LIPOPROTEIN"/>
    <property type="match status" value="1"/>
</dbReference>
<dbReference type="InterPro" id="IPR050957">
    <property type="entry name" value="BMP_lipoprotein"/>
</dbReference>
<gene>
    <name evidence="8" type="ORF">CLV92_103209</name>
</gene>
<dbReference type="PANTHER" id="PTHR34296:SF2">
    <property type="entry name" value="ABC TRANSPORTER GUANOSINE-BINDING PROTEIN NUPN"/>
    <property type="match status" value="1"/>
</dbReference>
<evidence type="ECO:0000256" key="4">
    <source>
        <dbReference type="ARBA" id="ARBA00022729"/>
    </source>
</evidence>
<dbReference type="OrthoDB" id="9784230at2"/>
<dbReference type="Proteomes" id="UP000239485">
    <property type="component" value="Unassembled WGS sequence"/>
</dbReference>
<dbReference type="GO" id="GO:0005886">
    <property type="term" value="C:plasma membrane"/>
    <property type="evidence" value="ECO:0007669"/>
    <property type="project" value="UniProtKB-SubCell"/>
</dbReference>
<evidence type="ECO:0000313" key="9">
    <source>
        <dbReference type="Proteomes" id="UP000239485"/>
    </source>
</evidence>
<dbReference type="PANTHER" id="PTHR34296">
    <property type="entry name" value="TRANSCRIPTIONAL ACTIVATOR PROTEIN MED"/>
    <property type="match status" value="1"/>
</dbReference>
<comment type="caution">
    <text evidence="8">The sequence shown here is derived from an EMBL/GenBank/DDBJ whole genome shotgun (WGS) entry which is preliminary data.</text>
</comment>
<keyword evidence="6" id="KW-0449">Lipoprotein</keyword>
<dbReference type="RefSeq" id="WP_104431848.1">
    <property type="nucleotide sequence ID" value="NZ_PTJD01000003.1"/>
</dbReference>
<keyword evidence="5" id="KW-0472">Membrane</keyword>
<evidence type="ECO:0000256" key="6">
    <source>
        <dbReference type="ARBA" id="ARBA00023288"/>
    </source>
</evidence>
<dbReference type="Gene3D" id="3.40.50.2300">
    <property type="match status" value="2"/>
</dbReference>
<name>A0A2S6ITU7_9ACTN</name>
<evidence type="ECO:0000313" key="8">
    <source>
        <dbReference type="EMBL" id="PPK97674.1"/>
    </source>
</evidence>
<keyword evidence="9" id="KW-1185">Reference proteome</keyword>